<keyword evidence="17" id="KW-1185">Reference proteome</keyword>
<dbReference type="Proteomes" id="UP000316621">
    <property type="component" value="Chromosome 5"/>
</dbReference>
<dbReference type="PANTHER" id="PTHR13453">
    <property type="entry name" value="KAT8 REGULATORY NSL COMPLEX SUBUNIT 2"/>
    <property type="match status" value="1"/>
</dbReference>
<dbReference type="PANTHER" id="PTHR13453:SF1">
    <property type="entry name" value="KAT8 REGULATORY NSL COMPLEX SUBUNIT 2"/>
    <property type="match status" value="1"/>
</dbReference>
<keyword evidence="7" id="KW-0156">Chromatin regulator</keyword>
<feature type="region of interest" description="Disordered" evidence="14">
    <location>
        <begin position="1"/>
        <end position="53"/>
    </location>
</feature>
<evidence type="ECO:0000256" key="10">
    <source>
        <dbReference type="ARBA" id="ARBA00032947"/>
    </source>
</evidence>
<gene>
    <name evidence="16" type="ORF">C5167_025277</name>
</gene>
<evidence type="ECO:0000256" key="1">
    <source>
        <dbReference type="ARBA" id="ARBA00004123"/>
    </source>
</evidence>
<dbReference type="OMA" id="KYCHAHI"/>
<comment type="subcellular location">
    <subcellularLocation>
        <location evidence="2">Mitochondrion</location>
    </subcellularLocation>
    <subcellularLocation>
        <location evidence="1">Nucleus</location>
    </subcellularLocation>
</comment>
<feature type="region of interest" description="Disordered" evidence="14">
    <location>
        <begin position="124"/>
        <end position="165"/>
    </location>
</feature>
<evidence type="ECO:0000256" key="8">
    <source>
        <dbReference type="ARBA" id="ARBA00023128"/>
    </source>
</evidence>
<evidence type="ECO:0000313" key="16">
    <source>
        <dbReference type="EMBL" id="RZC63529.1"/>
    </source>
</evidence>
<dbReference type="OrthoDB" id="677315at2759"/>
<feature type="domain" description="KANL2-like probable zinc-finger" evidence="15">
    <location>
        <begin position="186"/>
        <end position="249"/>
    </location>
</feature>
<keyword evidence="8" id="KW-0496">Mitochondrion</keyword>
<keyword evidence="6" id="KW-0832">Ubl conjugation</keyword>
<dbReference type="GO" id="GO:0005634">
    <property type="term" value="C:nucleus"/>
    <property type="evidence" value="ECO:0007669"/>
    <property type="project" value="UniProtKB-SubCell"/>
</dbReference>
<name>A0A4Y7JUT2_PAPSO</name>
<feature type="compositionally biased region" description="Gly residues" evidence="14">
    <location>
        <begin position="155"/>
        <end position="165"/>
    </location>
</feature>
<protein>
    <recommendedName>
        <fullName evidence="3">KAT8 regulatory NSL complex subunit 2</fullName>
    </recommendedName>
    <alternativeName>
        <fullName evidence="11">NSL complex protein NSL2</fullName>
    </alternativeName>
    <alternativeName>
        <fullName evidence="10">Non-specific lethal 2 homolog</fullName>
    </alternativeName>
</protein>
<evidence type="ECO:0000256" key="6">
    <source>
        <dbReference type="ARBA" id="ARBA00022843"/>
    </source>
</evidence>
<dbReference type="GO" id="GO:0006325">
    <property type="term" value="P:chromatin organization"/>
    <property type="evidence" value="ECO:0007669"/>
    <property type="project" value="UniProtKB-KW"/>
</dbReference>
<evidence type="ECO:0000256" key="4">
    <source>
        <dbReference type="ARBA" id="ARBA00022499"/>
    </source>
</evidence>
<comment type="function">
    <text evidence="12">Non-catalytic component of the NSL histone acetyltransferase complex, a multiprotein complex that mediates histone H4 acetylation at 'Lys-5'- and 'Lys-8' (H4K5ac and H4K8ac) at transcription start sites and promotes transcription initiation. Required for NSL complex stability and for transcription of intraciliary transport genes in both ciliated and non-ciliated cells by regulating histone H4 acetylation at 'Lys-5'- and 'Lys-12' (H4K5ac and H4K12ac). This is necessary for cilium assembly in ciliated cells and for organization of the microtubule cytoskeleton in non-ciliated cells. Required within the NSL complex to maintain nuclear architecture stability by promoting KAT8-mediated acetylation of lamin LMNA.</text>
</comment>
<dbReference type="GO" id="GO:0044545">
    <property type="term" value="C:NSL complex"/>
    <property type="evidence" value="ECO:0007669"/>
    <property type="project" value="TreeGrafter"/>
</dbReference>
<accession>A0A4Y7JUT2</accession>
<evidence type="ECO:0000256" key="7">
    <source>
        <dbReference type="ARBA" id="ARBA00022853"/>
    </source>
</evidence>
<evidence type="ECO:0000259" key="15">
    <source>
        <dbReference type="Pfam" id="PF13891"/>
    </source>
</evidence>
<dbReference type="Pfam" id="PF13891">
    <property type="entry name" value="zf-C3HC3H_KANSL2"/>
    <property type="match status" value="1"/>
</dbReference>
<keyword evidence="9" id="KW-0539">Nucleus</keyword>
<evidence type="ECO:0000313" key="17">
    <source>
        <dbReference type="Proteomes" id="UP000316621"/>
    </source>
</evidence>
<reference evidence="16 17" key="1">
    <citation type="journal article" date="2018" name="Science">
        <title>The opium poppy genome and morphinan production.</title>
        <authorList>
            <person name="Guo L."/>
            <person name="Winzer T."/>
            <person name="Yang X."/>
            <person name="Li Y."/>
            <person name="Ning Z."/>
            <person name="He Z."/>
            <person name="Teodor R."/>
            <person name="Lu Y."/>
            <person name="Bowser T.A."/>
            <person name="Graham I.A."/>
            <person name="Ye K."/>
        </authorList>
    </citation>
    <scope>NUCLEOTIDE SEQUENCE [LARGE SCALE GENOMIC DNA]</scope>
    <source>
        <strain evidence="17">cv. HN1</strain>
        <tissue evidence="16">Leaves</tissue>
    </source>
</reference>
<proteinExistence type="predicted"/>
<evidence type="ECO:0000256" key="12">
    <source>
        <dbReference type="ARBA" id="ARBA00093359"/>
    </source>
</evidence>
<dbReference type="Gramene" id="RZC63529">
    <property type="protein sequence ID" value="RZC63529"/>
    <property type="gene ID" value="C5167_025277"/>
</dbReference>
<evidence type="ECO:0000256" key="14">
    <source>
        <dbReference type="SAM" id="MobiDB-lite"/>
    </source>
</evidence>
<dbReference type="EMBL" id="CM010719">
    <property type="protein sequence ID" value="RZC63529.1"/>
    <property type="molecule type" value="Genomic_DNA"/>
</dbReference>
<dbReference type="InterPro" id="IPR026316">
    <property type="entry name" value="NSL2"/>
</dbReference>
<dbReference type="AlphaFoldDB" id="A0A4Y7JUT2"/>
<dbReference type="GO" id="GO:0005739">
    <property type="term" value="C:mitochondrion"/>
    <property type="evidence" value="ECO:0007669"/>
    <property type="project" value="UniProtKB-SubCell"/>
</dbReference>
<feature type="compositionally biased region" description="Low complexity" evidence="14">
    <location>
        <begin position="31"/>
        <end position="50"/>
    </location>
</feature>
<sequence length="315" mass="34503">MVSVNKNQNQSKKETNPNQPSTSSDTEDRSNPNPNNNPAVTVESTTSSVSPLVIEGDEEDTILKKSEYLTRVEVIRRRLRRVRQMEKLYKDHYWSLMEELRVKYREYYWEFGKSPFKEEEIRERGENHNSLSNGGLANGGGVVVEGSGDNHNNVNGGGGGSGSGGGGKLGLVNGGEDNNDGKYKRCVFVGCKSKAMALANHCHQHIILDSRQTLYKSCNYVTKSGGSAGTNRCGKTILSSNPPLLCSPHIQKAEKHVTRALRAAGLTNITSTSKLAPKLHIIVAEAVRQINAKRREKRAAMNNGTIEEANHAVVS</sequence>
<evidence type="ECO:0000256" key="3">
    <source>
        <dbReference type="ARBA" id="ARBA00015508"/>
    </source>
</evidence>
<evidence type="ECO:0000256" key="2">
    <source>
        <dbReference type="ARBA" id="ARBA00004173"/>
    </source>
</evidence>
<comment type="subunit">
    <text evidence="13">Component of the NSL complex at least composed of KAT8/MOF, KANSL1, KANSL2, KANSL3, MCRS1, PHF20, OGT1/OGT, WDR5 and HCFC1.</text>
</comment>
<evidence type="ECO:0000256" key="13">
    <source>
        <dbReference type="ARBA" id="ARBA00093543"/>
    </source>
</evidence>
<evidence type="ECO:0000256" key="11">
    <source>
        <dbReference type="ARBA" id="ARBA00033378"/>
    </source>
</evidence>
<evidence type="ECO:0000256" key="9">
    <source>
        <dbReference type="ARBA" id="ARBA00023242"/>
    </source>
</evidence>
<feature type="compositionally biased region" description="Low complexity" evidence="14">
    <location>
        <begin position="144"/>
        <end position="154"/>
    </location>
</feature>
<feature type="compositionally biased region" description="Polar residues" evidence="14">
    <location>
        <begin position="1"/>
        <end position="24"/>
    </location>
</feature>
<dbReference type="InterPro" id="IPR025927">
    <property type="entry name" value="Znf_KANL2-like"/>
</dbReference>
<keyword evidence="5" id="KW-0597">Phosphoprotein</keyword>
<evidence type="ECO:0000256" key="5">
    <source>
        <dbReference type="ARBA" id="ARBA00022553"/>
    </source>
</evidence>
<keyword evidence="4" id="KW-1017">Isopeptide bond</keyword>
<organism evidence="16 17">
    <name type="scientific">Papaver somniferum</name>
    <name type="common">Opium poppy</name>
    <dbReference type="NCBI Taxonomy" id="3469"/>
    <lineage>
        <taxon>Eukaryota</taxon>
        <taxon>Viridiplantae</taxon>
        <taxon>Streptophyta</taxon>
        <taxon>Embryophyta</taxon>
        <taxon>Tracheophyta</taxon>
        <taxon>Spermatophyta</taxon>
        <taxon>Magnoliopsida</taxon>
        <taxon>Ranunculales</taxon>
        <taxon>Papaveraceae</taxon>
        <taxon>Papaveroideae</taxon>
        <taxon>Papaver</taxon>
    </lineage>
</organism>